<dbReference type="PANTHER" id="PTHR43716">
    <property type="entry name" value="D-2-HYDROXYGLUTARATE DEHYDROGENASE, MITOCHONDRIAL"/>
    <property type="match status" value="1"/>
</dbReference>
<dbReference type="InterPro" id="IPR016167">
    <property type="entry name" value="FAD-bd_PCMH_sub1"/>
</dbReference>
<keyword evidence="3" id="KW-0274">FAD</keyword>
<dbReference type="Pfam" id="PF02913">
    <property type="entry name" value="FAD-oxidase_C"/>
    <property type="match status" value="1"/>
</dbReference>
<evidence type="ECO:0000256" key="3">
    <source>
        <dbReference type="ARBA" id="ARBA00022827"/>
    </source>
</evidence>
<dbReference type="PROSITE" id="PS51387">
    <property type="entry name" value="FAD_PCMH"/>
    <property type="match status" value="1"/>
</dbReference>
<evidence type="ECO:0000256" key="2">
    <source>
        <dbReference type="ARBA" id="ARBA00022630"/>
    </source>
</evidence>
<dbReference type="Pfam" id="PF01565">
    <property type="entry name" value="FAD_binding_4"/>
    <property type="match status" value="1"/>
</dbReference>
<dbReference type="Gene3D" id="3.30.70.2740">
    <property type="match status" value="1"/>
</dbReference>
<evidence type="ECO:0000313" key="5">
    <source>
        <dbReference type="EMBL" id="MCR0981191.1"/>
    </source>
</evidence>
<dbReference type="Gene3D" id="3.30.43.10">
    <property type="entry name" value="Uridine Diphospho-n-acetylenolpyruvylglucosamine Reductase, domain 2"/>
    <property type="match status" value="1"/>
</dbReference>
<dbReference type="SUPFAM" id="SSF55103">
    <property type="entry name" value="FAD-linked oxidases, C-terminal domain"/>
    <property type="match status" value="1"/>
</dbReference>
<dbReference type="InterPro" id="IPR006094">
    <property type="entry name" value="Oxid_FAD_bind_N"/>
</dbReference>
<comment type="similarity">
    <text evidence="1">Belongs to the FAD-binding oxidoreductase/transferase type 4 family.</text>
</comment>
<keyword evidence="6" id="KW-1185">Reference proteome</keyword>
<dbReference type="PANTHER" id="PTHR43716:SF2">
    <property type="entry name" value="BLL6224 PROTEIN"/>
    <property type="match status" value="1"/>
</dbReference>
<dbReference type="EMBL" id="JANJOU010000002">
    <property type="protein sequence ID" value="MCR0981191.1"/>
    <property type="molecule type" value="Genomic_DNA"/>
</dbReference>
<evidence type="ECO:0000313" key="6">
    <source>
        <dbReference type="Proteomes" id="UP001524642"/>
    </source>
</evidence>
<dbReference type="SUPFAM" id="SSF56176">
    <property type="entry name" value="FAD-binding/transporter-associated domain-like"/>
    <property type="match status" value="1"/>
</dbReference>
<dbReference type="InterPro" id="IPR004113">
    <property type="entry name" value="FAD-bd_oxidored_4_C"/>
</dbReference>
<organism evidence="5 6">
    <name type="scientific">Roseomonas populi</name>
    <dbReference type="NCBI Taxonomy" id="3121582"/>
    <lineage>
        <taxon>Bacteria</taxon>
        <taxon>Pseudomonadati</taxon>
        <taxon>Pseudomonadota</taxon>
        <taxon>Alphaproteobacteria</taxon>
        <taxon>Acetobacterales</taxon>
        <taxon>Roseomonadaceae</taxon>
        <taxon>Roseomonas</taxon>
    </lineage>
</organism>
<dbReference type="Gene3D" id="3.30.70.2190">
    <property type="match status" value="1"/>
</dbReference>
<dbReference type="InterPro" id="IPR016169">
    <property type="entry name" value="FAD-bd_PCMH_sub2"/>
</dbReference>
<dbReference type="InterPro" id="IPR016164">
    <property type="entry name" value="FAD-linked_Oxase-like_C"/>
</dbReference>
<dbReference type="Gene3D" id="1.10.45.10">
    <property type="entry name" value="Vanillyl-alcohol Oxidase, Chain A, domain 4"/>
    <property type="match status" value="1"/>
</dbReference>
<gene>
    <name evidence="5" type="ORF">NRP21_03900</name>
</gene>
<protein>
    <submittedName>
        <fullName evidence="5">FAD-binding oxidoreductase</fullName>
    </submittedName>
</protein>
<evidence type="ECO:0000256" key="1">
    <source>
        <dbReference type="ARBA" id="ARBA00008000"/>
    </source>
</evidence>
<comment type="caution">
    <text evidence="5">The sequence shown here is derived from an EMBL/GenBank/DDBJ whole genome shotgun (WGS) entry which is preliminary data.</text>
</comment>
<dbReference type="InterPro" id="IPR016166">
    <property type="entry name" value="FAD-bd_PCMH"/>
</dbReference>
<evidence type="ECO:0000259" key="4">
    <source>
        <dbReference type="PROSITE" id="PS51387"/>
    </source>
</evidence>
<keyword evidence="2" id="KW-0285">Flavoprotein</keyword>
<dbReference type="InterPro" id="IPR016171">
    <property type="entry name" value="Vanillyl_alc_oxidase_C-sub2"/>
</dbReference>
<dbReference type="InterPro" id="IPR051264">
    <property type="entry name" value="FAD-oxidored/transferase_4"/>
</dbReference>
<dbReference type="Gene3D" id="3.30.465.10">
    <property type="match status" value="1"/>
</dbReference>
<feature type="domain" description="FAD-binding PCMH-type" evidence="4">
    <location>
        <begin position="51"/>
        <end position="233"/>
    </location>
</feature>
<name>A0ABT1WZB5_9PROT</name>
<dbReference type="InterPro" id="IPR036318">
    <property type="entry name" value="FAD-bd_PCMH-like_sf"/>
</dbReference>
<reference evidence="5 6" key="1">
    <citation type="submission" date="2022-06" db="EMBL/GenBank/DDBJ databases">
        <title>Roseomonas CN29.</title>
        <authorList>
            <person name="Cheng Y."/>
            <person name="He X."/>
        </authorList>
    </citation>
    <scope>NUCLEOTIDE SEQUENCE [LARGE SCALE GENOMIC DNA]</scope>
    <source>
        <strain evidence="5 6">CN29</strain>
    </source>
</reference>
<accession>A0ABT1WZB5</accession>
<dbReference type="Proteomes" id="UP001524642">
    <property type="component" value="Unassembled WGS sequence"/>
</dbReference>
<dbReference type="RefSeq" id="WP_257714868.1">
    <property type="nucleotide sequence ID" value="NZ_JANJOU010000002.1"/>
</dbReference>
<proteinExistence type="inferred from homology"/>
<sequence>MSPIADPPVAEPDAAVAVLRARLAAAGVAPSVLVTDADILEPHLRDWRGWHRGEGLALARPRSVPDVQAILSACHDLGLPVVPQGGNSSMCGASVPASGRPPAVVLSLSALDRIRHVDAPGWNLVAEAGCTLGAVQAAARAAGRHFGLDLGARDTARIGGLVSTNAGGMGVLRYGAMRDQVLGLEVVLADGTLWNGLRALRKDNSGFDLKQLFIGTEGTHGVVTAACLRLHPPETSAASLLLALPDLAAANRVAEIALRRGGRALSALELVPGLGLALAAQVLGGPLPMPENHAWNVLLHLAGEEPVEGLAEAIASAALEGGAAVDGVLAQSGAQEARLWALRDAFSEAHRLLGLSFRFDLAVPVGRITELAEALMPPVLRLAPGARFFVFGHLGDGNLHVSIAQPEGADAASFAALRPAIESLVHEMVWRMGGTISAEHGIGQLHREEIALQKPAEELALMRAVKGMLDPKGILNPGQLLPD</sequence>